<evidence type="ECO:0000313" key="1">
    <source>
        <dbReference type="EMBL" id="SCZ61744.1"/>
    </source>
</evidence>
<reference evidence="2" key="1">
    <citation type="submission" date="2016-10" db="EMBL/GenBank/DDBJ databases">
        <authorList>
            <person name="Varghese N."/>
            <person name="Submissions S."/>
        </authorList>
    </citation>
    <scope>NUCLEOTIDE SEQUENCE [LARGE SCALE GENOMIC DNA]</scope>
    <source>
        <strain evidence="2">ATCC 29999</strain>
    </source>
</reference>
<accession>A0A1G5QIV9</accession>
<dbReference type="AlphaFoldDB" id="A0A1G5QIV9"/>
<gene>
    <name evidence="1" type="ORF">SAMN02982990_01772</name>
</gene>
<keyword evidence="2" id="KW-1185">Reference proteome</keyword>
<proteinExistence type="predicted"/>
<protein>
    <submittedName>
        <fullName evidence="1">Uncharacterized protein</fullName>
    </submittedName>
</protein>
<dbReference type="EMBL" id="FMWJ01000006">
    <property type="protein sequence ID" value="SCZ61744.1"/>
    <property type="molecule type" value="Genomic_DNA"/>
</dbReference>
<dbReference type="Proteomes" id="UP000183223">
    <property type="component" value="Unassembled WGS sequence"/>
</dbReference>
<evidence type="ECO:0000313" key="2">
    <source>
        <dbReference type="Proteomes" id="UP000183223"/>
    </source>
</evidence>
<dbReference type="Gene3D" id="3.30.70.20">
    <property type="match status" value="1"/>
</dbReference>
<name>A0A1G5QIV9_PHOLU</name>
<organism evidence="1 2">
    <name type="scientific">Photorhabdus luminescens</name>
    <name type="common">Xenorhabdus luminescens</name>
    <dbReference type="NCBI Taxonomy" id="29488"/>
    <lineage>
        <taxon>Bacteria</taxon>
        <taxon>Pseudomonadati</taxon>
        <taxon>Pseudomonadota</taxon>
        <taxon>Gammaproteobacteria</taxon>
        <taxon>Enterobacterales</taxon>
        <taxon>Morganellaceae</taxon>
        <taxon>Photorhabdus</taxon>
    </lineage>
</organism>
<dbReference type="STRING" id="29488.KS18_07285"/>
<sequence length="107" mass="12479">MAIQSQDIIRRSATHSFTPAPRIRDHQEEVAKLIDVTTCNSPPIFSIMSALVQIVPANKTKNMPDKMMKWLMNIFDTPQLARNLAKKHHPRWYREIRQKAKQEETDP</sequence>